<sequence>MSLKLTESSGCKHWRGGSRRHTFTKIPSNSLPTALKPASSRSQMPGDVDVTELQSADTHSEPQPRRSCYFSILVWKMHVQQPRPKTI</sequence>
<reference evidence="2" key="1">
    <citation type="journal article" date="2012" name="Science">
        <title>The Paleozoic origin of enzymatic lignin decomposition reconstructed from 31 fungal genomes.</title>
        <authorList>
            <person name="Floudas D."/>
            <person name="Binder M."/>
            <person name="Riley R."/>
            <person name="Barry K."/>
            <person name="Blanchette R.A."/>
            <person name="Henrissat B."/>
            <person name="Martinez A.T."/>
            <person name="Otillar R."/>
            <person name="Spatafora J.W."/>
            <person name="Yadav J.S."/>
            <person name="Aerts A."/>
            <person name="Benoit I."/>
            <person name="Boyd A."/>
            <person name="Carlson A."/>
            <person name="Copeland A."/>
            <person name="Coutinho P.M."/>
            <person name="de Vries R.P."/>
            <person name="Ferreira P."/>
            <person name="Findley K."/>
            <person name="Foster B."/>
            <person name="Gaskell J."/>
            <person name="Glotzer D."/>
            <person name="Gorecki P."/>
            <person name="Heitman J."/>
            <person name="Hesse C."/>
            <person name="Hori C."/>
            <person name="Igarashi K."/>
            <person name="Jurgens J.A."/>
            <person name="Kallen N."/>
            <person name="Kersten P."/>
            <person name="Kohler A."/>
            <person name="Kuees U."/>
            <person name="Kumar T.K.A."/>
            <person name="Kuo A."/>
            <person name="LaButti K."/>
            <person name="Larrondo L.F."/>
            <person name="Lindquist E."/>
            <person name="Ling A."/>
            <person name="Lombard V."/>
            <person name="Lucas S."/>
            <person name="Lundell T."/>
            <person name="Martin R."/>
            <person name="McLaughlin D.J."/>
            <person name="Morgenstern I."/>
            <person name="Morin E."/>
            <person name="Murat C."/>
            <person name="Nagy L.G."/>
            <person name="Nolan M."/>
            <person name="Ohm R.A."/>
            <person name="Patyshakuliyeva A."/>
            <person name="Rokas A."/>
            <person name="Ruiz-Duenas F.J."/>
            <person name="Sabat G."/>
            <person name="Salamov A."/>
            <person name="Samejima M."/>
            <person name="Schmutz J."/>
            <person name="Slot J.C."/>
            <person name="St John F."/>
            <person name="Stenlid J."/>
            <person name="Sun H."/>
            <person name="Sun S."/>
            <person name="Syed K."/>
            <person name="Tsang A."/>
            <person name="Wiebenga A."/>
            <person name="Young D."/>
            <person name="Pisabarro A."/>
            <person name="Eastwood D.C."/>
            <person name="Martin F."/>
            <person name="Cullen D."/>
            <person name="Grigoriev I.V."/>
            <person name="Hibbett D.S."/>
        </authorList>
    </citation>
    <scope>NUCLEOTIDE SEQUENCE [LARGE SCALE GENOMIC DNA]</scope>
    <source>
        <strain evidence="2">MD-104</strain>
    </source>
</reference>
<dbReference type="AlphaFoldDB" id="A0A2H3JGM9"/>
<dbReference type="EMBL" id="KB467865">
    <property type="protein sequence ID" value="PCH35864.1"/>
    <property type="molecule type" value="Genomic_DNA"/>
</dbReference>
<feature type="non-terminal residue" evidence="2">
    <location>
        <position position="87"/>
    </location>
</feature>
<evidence type="ECO:0000256" key="1">
    <source>
        <dbReference type="SAM" id="MobiDB-lite"/>
    </source>
</evidence>
<organism evidence="2 3">
    <name type="scientific">Wolfiporia cocos (strain MD-104)</name>
    <name type="common">Brown rot fungus</name>
    <dbReference type="NCBI Taxonomy" id="742152"/>
    <lineage>
        <taxon>Eukaryota</taxon>
        <taxon>Fungi</taxon>
        <taxon>Dikarya</taxon>
        <taxon>Basidiomycota</taxon>
        <taxon>Agaricomycotina</taxon>
        <taxon>Agaricomycetes</taxon>
        <taxon>Polyporales</taxon>
        <taxon>Phaeolaceae</taxon>
        <taxon>Wolfiporia</taxon>
    </lineage>
</organism>
<keyword evidence="3" id="KW-1185">Reference proteome</keyword>
<protein>
    <submittedName>
        <fullName evidence="2">Uncharacterized protein</fullName>
    </submittedName>
</protein>
<feature type="region of interest" description="Disordered" evidence="1">
    <location>
        <begin position="1"/>
        <end position="64"/>
    </location>
</feature>
<evidence type="ECO:0000313" key="2">
    <source>
        <dbReference type="EMBL" id="PCH35864.1"/>
    </source>
</evidence>
<proteinExistence type="predicted"/>
<dbReference type="Proteomes" id="UP000218811">
    <property type="component" value="Unassembled WGS sequence"/>
</dbReference>
<name>A0A2H3JGM9_WOLCO</name>
<gene>
    <name evidence="2" type="ORF">WOLCODRAFT_145989</name>
</gene>
<accession>A0A2H3JGM9</accession>
<evidence type="ECO:0000313" key="3">
    <source>
        <dbReference type="Proteomes" id="UP000218811"/>
    </source>
</evidence>
<feature type="compositionally biased region" description="Basic residues" evidence="1">
    <location>
        <begin position="12"/>
        <end position="23"/>
    </location>
</feature>